<evidence type="ECO:0000256" key="2">
    <source>
        <dbReference type="ARBA" id="ARBA00012438"/>
    </source>
</evidence>
<dbReference type="InterPro" id="IPR005467">
    <property type="entry name" value="His_kinase_dom"/>
</dbReference>
<dbReference type="OrthoDB" id="2521613at2"/>
<gene>
    <name evidence="5" type="ORF">DS2_11673</name>
</gene>
<accession>W7QWI5</accession>
<keyword evidence="5" id="KW-0418">Kinase</keyword>
<comment type="caution">
    <text evidence="5">The sequence shown here is derived from an EMBL/GenBank/DDBJ whole genome shotgun (WGS) entry which is preliminary data.</text>
</comment>
<dbReference type="Gene3D" id="3.30.450.20">
    <property type="entry name" value="PAS domain"/>
    <property type="match status" value="1"/>
</dbReference>
<keyword evidence="5" id="KW-0808">Transferase</keyword>
<dbReference type="STRING" id="1328313.DS2_11673"/>
<evidence type="ECO:0000313" key="6">
    <source>
        <dbReference type="Proteomes" id="UP000019276"/>
    </source>
</evidence>
<dbReference type="SMART" id="SM00387">
    <property type="entry name" value="HATPase_c"/>
    <property type="match status" value="1"/>
</dbReference>
<keyword evidence="6" id="KW-1185">Reference proteome</keyword>
<dbReference type="InterPro" id="IPR035965">
    <property type="entry name" value="PAS-like_dom_sf"/>
</dbReference>
<dbReference type="Pfam" id="PF08447">
    <property type="entry name" value="PAS_3"/>
    <property type="match status" value="1"/>
</dbReference>
<dbReference type="Proteomes" id="UP000019276">
    <property type="component" value="Unassembled WGS sequence"/>
</dbReference>
<dbReference type="SUPFAM" id="SSF55785">
    <property type="entry name" value="PYP-like sensor domain (PAS domain)"/>
    <property type="match status" value="1"/>
</dbReference>
<name>W7QWI5_9ALTE</name>
<dbReference type="EC" id="2.7.13.3" evidence="2"/>
<evidence type="ECO:0000256" key="1">
    <source>
        <dbReference type="ARBA" id="ARBA00000085"/>
    </source>
</evidence>
<dbReference type="AlphaFoldDB" id="W7QWI5"/>
<comment type="catalytic activity">
    <reaction evidence="1">
        <text>ATP + protein L-histidine = ADP + protein N-phospho-L-histidine.</text>
        <dbReference type="EC" id="2.7.13.3"/>
    </reaction>
</comment>
<dbReference type="Pfam" id="PF02518">
    <property type="entry name" value="HATPase_c"/>
    <property type="match status" value="1"/>
</dbReference>
<evidence type="ECO:0000313" key="5">
    <source>
        <dbReference type="EMBL" id="EWH09625.1"/>
    </source>
</evidence>
<dbReference type="eggNOG" id="COG4191">
    <property type="taxonomic scope" value="Bacteria"/>
</dbReference>
<dbReference type="RefSeq" id="WP_035014977.1">
    <property type="nucleotide sequence ID" value="NZ_ARZY01000021.1"/>
</dbReference>
<feature type="transmembrane region" description="Helical" evidence="3">
    <location>
        <begin position="6"/>
        <end position="24"/>
    </location>
</feature>
<dbReference type="PROSITE" id="PS50109">
    <property type="entry name" value="HIS_KIN"/>
    <property type="match status" value="1"/>
</dbReference>
<evidence type="ECO:0000256" key="3">
    <source>
        <dbReference type="SAM" id="Phobius"/>
    </source>
</evidence>
<keyword evidence="3" id="KW-0812">Transmembrane</keyword>
<dbReference type="InterPro" id="IPR004358">
    <property type="entry name" value="Sig_transdc_His_kin-like_C"/>
</dbReference>
<keyword evidence="3" id="KW-0472">Membrane</keyword>
<dbReference type="InterPro" id="IPR013655">
    <property type="entry name" value="PAS_fold_3"/>
</dbReference>
<dbReference type="PATRIC" id="fig|1328313.3.peg.2387"/>
<dbReference type="Gene3D" id="1.10.287.130">
    <property type="match status" value="1"/>
</dbReference>
<keyword evidence="3" id="KW-1133">Transmembrane helix</keyword>
<reference evidence="5 6" key="1">
    <citation type="journal article" date="2014" name="Genome Announc.">
        <title>Draft Genome Sequence of the Agar-Degrading Bacterium Catenovulum sp. Strain DS-2, Isolated from Intestines of Haliotis diversicolor.</title>
        <authorList>
            <person name="Shan D."/>
            <person name="Li X."/>
            <person name="Gu Z."/>
            <person name="Wei G."/>
            <person name="Gao Z."/>
            <person name="Shao Z."/>
        </authorList>
    </citation>
    <scope>NUCLEOTIDE SEQUENCE [LARGE SCALE GENOMIC DNA]</scope>
    <source>
        <strain evidence="5 6">DS-2</strain>
    </source>
</reference>
<dbReference type="GO" id="GO:0004673">
    <property type="term" value="F:protein histidine kinase activity"/>
    <property type="evidence" value="ECO:0007669"/>
    <property type="project" value="UniProtKB-EC"/>
</dbReference>
<dbReference type="PANTHER" id="PTHR43065:SF47">
    <property type="match status" value="1"/>
</dbReference>
<sequence length="449" mass="51473">MPWSIMLVVALIVFLFVIANWLVWHVRIKPLKQFEKLTQSLLQTLSQDDGQIWILNLKTQYLYYYHPNTLELTEITLLDWDNPQHLQTWLHRDDIEKVREKFKDFLNNRNQAFTAEFRLMTGKGSFRWVQLKGQCLDNSRNDIYMYGLLQNIENLVATKNELAQSQSKLIETQSELDQTSDLTQDALSEVATYQEELLAHRQMVDIAERVPEFAHEINTPIGICVTATSHMQEAMLSINNKISSNTLSKKALEKYQDETSNTLKLMQQNIERAADLIQSFKQITADQTSEQQRHFNLNVLINDTLNTLRPKLKNSPHTIELNTSETIEMYSYPGPLSQILINLINNSLTHAFTDLDTGTIKISTFDYTTGDPSVLIIYADNGVGVTAEQLEKLFTPYYTTNRENGNTGLGMAICKNMVEKLGGEIVINSQKHSGFEAYIRLPIELDNIS</sequence>
<protein>
    <recommendedName>
        <fullName evidence="2">histidine kinase</fullName>
        <ecNumber evidence="2">2.7.13.3</ecNumber>
    </recommendedName>
</protein>
<dbReference type="PANTHER" id="PTHR43065">
    <property type="entry name" value="SENSOR HISTIDINE KINASE"/>
    <property type="match status" value="1"/>
</dbReference>
<dbReference type="SUPFAM" id="SSF55874">
    <property type="entry name" value="ATPase domain of HSP90 chaperone/DNA topoisomerase II/histidine kinase"/>
    <property type="match status" value="1"/>
</dbReference>
<evidence type="ECO:0000259" key="4">
    <source>
        <dbReference type="PROSITE" id="PS50109"/>
    </source>
</evidence>
<organism evidence="5 6">
    <name type="scientific">Catenovulum agarivorans DS-2</name>
    <dbReference type="NCBI Taxonomy" id="1328313"/>
    <lineage>
        <taxon>Bacteria</taxon>
        <taxon>Pseudomonadati</taxon>
        <taxon>Pseudomonadota</taxon>
        <taxon>Gammaproteobacteria</taxon>
        <taxon>Alteromonadales</taxon>
        <taxon>Alteromonadaceae</taxon>
        <taxon>Catenovulum</taxon>
    </lineage>
</organism>
<dbReference type="EMBL" id="ARZY01000021">
    <property type="protein sequence ID" value="EWH09625.1"/>
    <property type="molecule type" value="Genomic_DNA"/>
</dbReference>
<dbReference type="PRINTS" id="PR00344">
    <property type="entry name" value="BCTRLSENSOR"/>
</dbReference>
<proteinExistence type="predicted"/>
<dbReference type="InterPro" id="IPR000014">
    <property type="entry name" value="PAS"/>
</dbReference>
<feature type="domain" description="Histidine kinase" evidence="4">
    <location>
        <begin position="212"/>
        <end position="445"/>
    </location>
</feature>
<dbReference type="Gene3D" id="3.30.565.10">
    <property type="entry name" value="Histidine kinase-like ATPase, C-terminal domain"/>
    <property type="match status" value="1"/>
</dbReference>
<dbReference type="InterPro" id="IPR003594">
    <property type="entry name" value="HATPase_dom"/>
</dbReference>
<dbReference type="CDD" id="cd00130">
    <property type="entry name" value="PAS"/>
    <property type="match status" value="1"/>
</dbReference>
<dbReference type="InterPro" id="IPR036890">
    <property type="entry name" value="HATPase_C_sf"/>
</dbReference>